<evidence type="ECO:0000259" key="3">
    <source>
        <dbReference type="Pfam" id="PF07859"/>
    </source>
</evidence>
<dbReference type="STRING" id="759272.G0SA82"/>
<name>G0SA82_CHATD</name>
<dbReference type="KEGG" id="cthr:CTHT_0041330"/>
<feature type="region of interest" description="Disordered" evidence="2">
    <location>
        <begin position="281"/>
        <end position="316"/>
    </location>
</feature>
<dbReference type="InterPro" id="IPR050300">
    <property type="entry name" value="GDXG_lipolytic_enzyme"/>
</dbReference>
<feature type="region of interest" description="Disordered" evidence="2">
    <location>
        <begin position="701"/>
        <end position="787"/>
    </location>
</feature>
<dbReference type="EMBL" id="GL988043">
    <property type="protein sequence ID" value="EGS19654.1"/>
    <property type="molecule type" value="Genomic_DNA"/>
</dbReference>
<feature type="region of interest" description="Disordered" evidence="2">
    <location>
        <begin position="845"/>
        <end position="865"/>
    </location>
</feature>
<dbReference type="Gene3D" id="3.40.50.1820">
    <property type="entry name" value="alpha/beta hydrolase"/>
    <property type="match status" value="1"/>
</dbReference>
<feature type="compositionally biased region" description="Basic and acidic residues" evidence="2">
    <location>
        <begin position="724"/>
        <end position="735"/>
    </location>
</feature>
<dbReference type="HOGENOM" id="CLU_004893_0_0_1"/>
<dbReference type="GeneID" id="18258171"/>
<feature type="region of interest" description="Disordered" evidence="2">
    <location>
        <begin position="469"/>
        <end position="502"/>
    </location>
</feature>
<proteinExistence type="predicted"/>
<feature type="region of interest" description="Disordered" evidence="2">
    <location>
        <begin position="649"/>
        <end position="682"/>
    </location>
</feature>
<keyword evidence="5" id="KW-1185">Reference proteome</keyword>
<feature type="domain" description="Alpha/beta hydrolase fold-3" evidence="3">
    <location>
        <begin position="330"/>
        <end position="384"/>
    </location>
</feature>
<protein>
    <recommendedName>
        <fullName evidence="3">Alpha/beta hydrolase fold-3 domain-containing protein</fullName>
    </recommendedName>
</protein>
<dbReference type="OrthoDB" id="2336090at2759"/>
<feature type="compositionally biased region" description="Basic and acidic residues" evidence="2">
    <location>
        <begin position="474"/>
        <end position="489"/>
    </location>
</feature>
<dbReference type="AlphaFoldDB" id="G0SA82"/>
<dbReference type="RefSeq" id="XP_006694539.1">
    <property type="nucleotide sequence ID" value="XM_006694476.1"/>
</dbReference>
<evidence type="ECO:0000256" key="2">
    <source>
        <dbReference type="SAM" id="MobiDB-lite"/>
    </source>
</evidence>
<dbReference type="GO" id="GO:0016787">
    <property type="term" value="F:hydrolase activity"/>
    <property type="evidence" value="ECO:0007669"/>
    <property type="project" value="UniProtKB-KW"/>
</dbReference>
<evidence type="ECO:0000313" key="4">
    <source>
        <dbReference type="EMBL" id="EGS19654.1"/>
    </source>
</evidence>
<dbReference type="SUPFAM" id="SSF53474">
    <property type="entry name" value="alpha/beta-Hydrolases"/>
    <property type="match status" value="1"/>
</dbReference>
<accession>G0SA82</accession>
<reference evidence="4 5" key="1">
    <citation type="journal article" date="2011" name="Cell">
        <title>Insight into structure and assembly of the nuclear pore complex by utilizing the genome of a eukaryotic thermophile.</title>
        <authorList>
            <person name="Amlacher S."/>
            <person name="Sarges P."/>
            <person name="Flemming D."/>
            <person name="van Noort V."/>
            <person name="Kunze R."/>
            <person name="Devos D.P."/>
            <person name="Arumugam M."/>
            <person name="Bork P."/>
            <person name="Hurt E."/>
        </authorList>
    </citation>
    <scope>NUCLEOTIDE SEQUENCE [LARGE SCALE GENOMIC DNA]</scope>
    <source>
        <strain evidence="5">DSM 1495 / CBS 144.50 / IMI 039719</strain>
    </source>
</reference>
<dbReference type="InterPro" id="IPR013094">
    <property type="entry name" value="AB_hydrolase_3"/>
</dbReference>
<feature type="compositionally biased region" description="Basic and acidic residues" evidence="2">
    <location>
        <begin position="659"/>
        <end position="676"/>
    </location>
</feature>
<dbReference type="OMA" id="PHWVRTE"/>
<dbReference type="Pfam" id="PF07859">
    <property type="entry name" value="Abhydrolase_3"/>
    <property type="match status" value="2"/>
</dbReference>
<sequence length="941" mass="104189">MNTASVGLAVTPAVVSTLLSHYLNRKPLAHKPTEHLSYDEGLHLIRSFLEHSSKYTVEDLQAFSSQWVPHPQWVRVDHVEIPEDHLSKAADLLIDQLGPEGLRKVGGSKWWQWRKPKSPLKAEWIEMKADYRERRKRGDPGNRVMLYVHGGAYYFGSIDMHRYQIQRHARKLKARALAPDYRLAPQFPFPCGLQDCLATYLWLISQQKPSTVILAGDSAGGGMVLSMLVVLRDRGIPLPAGAVLISPWCDLTHSFPSVAEDCPLDYIPPTGFHHKPSIAWPPPNEEELKEMSKLASGDTDDGDEKVNQSEKKASPTTPLSVIIDGENVEIKEQIQMYTTNELITHPLVSPVLQPTLGGLPPLLVLVGGGEILRDEQIYLAHKAANPSAYLPPEACLDEEARALIDRYPPTDVQLQVWDDLCHVAPTLSFTRPAKLMFRSIAQFSAWALARAQESDIEIQHDDHISVITSSSDSSLERAQTHLSEEEKKHATSSIGKAGDPLPPFENHMIRQRVTRHGRIFPLAPPEELPGCCMPREEIGVIKESTARKWLDKRRKWDARFADARARVRRQRLRDASAGFETFGEGENPPPSALAGRRKIGVFKEAECKRKRVKSFGMSLWATWGAKHDLMAVKREKESDKAPEQVIVNAEQGQGARTFESLEKQEEEVRHREEEKKDKKKRGLSVERFVRKSRSWRDLFSLGKSQQEQNAKDVPPVPPLVTPASDEKTTENKTETTDNGAETEATNGQATEPVANEAPTKENGDANPKPDEIAEPHAAAPADGETGVTGKRVFLGGVAMPFSLRKEADSASLMTLMSTPMTPGLPPSINTTQAEGAEIEVPSPVTETAGHTAEGEKTPVLPPTTPTVLINDPIEEEKTTVANGDVNGDDTKEVVIELPEKKQPELARLDFSTPLPSPALTGDASLERFITADSRADDSPKK</sequence>
<keyword evidence="1" id="KW-0378">Hydrolase</keyword>
<dbReference type="eggNOG" id="KOG1515">
    <property type="taxonomic scope" value="Eukaryota"/>
</dbReference>
<evidence type="ECO:0000256" key="1">
    <source>
        <dbReference type="ARBA" id="ARBA00022801"/>
    </source>
</evidence>
<dbReference type="PANTHER" id="PTHR48081">
    <property type="entry name" value="AB HYDROLASE SUPERFAMILY PROTEIN C4A8.06C"/>
    <property type="match status" value="1"/>
</dbReference>
<organism evidence="5">
    <name type="scientific">Chaetomium thermophilum (strain DSM 1495 / CBS 144.50 / IMI 039719)</name>
    <name type="common">Thermochaetoides thermophila</name>
    <dbReference type="NCBI Taxonomy" id="759272"/>
    <lineage>
        <taxon>Eukaryota</taxon>
        <taxon>Fungi</taxon>
        <taxon>Dikarya</taxon>
        <taxon>Ascomycota</taxon>
        <taxon>Pezizomycotina</taxon>
        <taxon>Sordariomycetes</taxon>
        <taxon>Sordariomycetidae</taxon>
        <taxon>Sordariales</taxon>
        <taxon>Chaetomiaceae</taxon>
        <taxon>Thermochaetoides</taxon>
    </lineage>
</organism>
<gene>
    <name evidence="4" type="ORF">CTHT_0041330</name>
</gene>
<feature type="compositionally biased region" description="Basic and acidic residues" evidence="2">
    <location>
        <begin position="304"/>
        <end position="313"/>
    </location>
</feature>
<feature type="domain" description="Alpha/beta hydrolase fold-3" evidence="3">
    <location>
        <begin position="145"/>
        <end position="258"/>
    </location>
</feature>
<dbReference type="Proteomes" id="UP000008066">
    <property type="component" value="Unassembled WGS sequence"/>
</dbReference>
<dbReference type="PANTHER" id="PTHR48081:SF19">
    <property type="entry name" value="AB HYDROLASE SUPERFAMILY PROTEIN C4A8.06C"/>
    <property type="match status" value="1"/>
</dbReference>
<dbReference type="InterPro" id="IPR029058">
    <property type="entry name" value="AB_hydrolase_fold"/>
</dbReference>
<evidence type="ECO:0000313" key="5">
    <source>
        <dbReference type="Proteomes" id="UP000008066"/>
    </source>
</evidence>
<feature type="compositionally biased region" description="Basic and acidic residues" evidence="2">
    <location>
        <begin position="758"/>
        <end position="774"/>
    </location>
</feature>